<organism evidence="3 4">
    <name type="scientific">Serratia rhizosphaerae</name>
    <dbReference type="NCBI Taxonomy" id="2597702"/>
    <lineage>
        <taxon>Bacteria</taxon>
        <taxon>Pseudomonadati</taxon>
        <taxon>Pseudomonadota</taxon>
        <taxon>Gammaproteobacteria</taxon>
        <taxon>Enterobacterales</taxon>
        <taxon>Yersiniaceae</taxon>
        <taxon>Serratia</taxon>
    </lineage>
</organism>
<accession>A0ABX6GP14</accession>
<dbReference type="InterPro" id="IPR013783">
    <property type="entry name" value="Ig-like_fold"/>
</dbReference>
<dbReference type="Proteomes" id="UP000430368">
    <property type="component" value="Chromosome"/>
</dbReference>
<dbReference type="InterPro" id="IPR003344">
    <property type="entry name" value="Big_1_dom"/>
</dbReference>
<evidence type="ECO:0000256" key="1">
    <source>
        <dbReference type="ARBA" id="ARBA00010116"/>
    </source>
</evidence>
<feature type="domain" description="Big-1" evidence="2">
    <location>
        <begin position="13"/>
        <end position="102"/>
    </location>
</feature>
<dbReference type="Pfam" id="PF02369">
    <property type="entry name" value="Big_1"/>
    <property type="match status" value="1"/>
</dbReference>
<evidence type="ECO:0000313" key="3">
    <source>
        <dbReference type="EMBL" id="QHA88000.1"/>
    </source>
</evidence>
<dbReference type="Gene3D" id="2.60.40.10">
    <property type="entry name" value="Immunoglobulins"/>
    <property type="match status" value="1"/>
</dbReference>
<dbReference type="EMBL" id="CP041764">
    <property type="protein sequence ID" value="QHA88000.1"/>
    <property type="molecule type" value="Genomic_DNA"/>
</dbReference>
<evidence type="ECO:0000259" key="2">
    <source>
        <dbReference type="PROSITE" id="PS51127"/>
    </source>
</evidence>
<protein>
    <recommendedName>
        <fullName evidence="2">Big-1 domain-containing protein</fullName>
    </recommendedName>
</protein>
<proteinExistence type="inferred from homology"/>
<comment type="similarity">
    <text evidence="1">Belongs to the intimin/invasin family.</text>
</comment>
<dbReference type="PROSITE" id="PS51127">
    <property type="entry name" value="BIG1"/>
    <property type="match status" value="1"/>
</dbReference>
<sequence length="102" mass="10381">MSKKLQSDPNAVVVSLTCIKNHAKADGVATNKVVALVARLTDGTLVSGQSVNFSSSNGTITTPVVTDASGTAIAILTSTTAGSSEVQAELNRTRAVTTVTFD</sequence>
<dbReference type="SMART" id="SM00634">
    <property type="entry name" value="BID_1"/>
    <property type="match status" value="1"/>
</dbReference>
<evidence type="ECO:0000313" key="4">
    <source>
        <dbReference type="Proteomes" id="UP000430368"/>
    </source>
</evidence>
<dbReference type="RefSeq" id="WP_160029968.1">
    <property type="nucleotide sequence ID" value="NZ_CP041764.1"/>
</dbReference>
<dbReference type="SUPFAM" id="SSF49373">
    <property type="entry name" value="Invasin/intimin cell-adhesion fragments"/>
    <property type="match status" value="1"/>
</dbReference>
<keyword evidence="4" id="KW-1185">Reference proteome</keyword>
<dbReference type="InterPro" id="IPR008964">
    <property type="entry name" value="Invasin/intimin_cell_adhesion"/>
</dbReference>
<reference evidence="3 4" key="1">
    <citation type="submission" date="2019-07" db="EMBL/GenBank/DDBJ databases">
        <title>Serratia dokdonensis sp. nov., an elicitor of systemic resistance in Nicotiana Tabacum.</title>
        <authorList>
            <person name="Son J.-S."/>
            <person name="Hwang Y.-J."/>
            <person name="Lee S.-Y."/>
            <person name="Ghim S.-Y."/>
        </authorList>
    </citation>
    <scope>NUCLEOTIDE SEQUENCE [LARGE SCALE GENOMIC DNA]</scope>
    <source>
        <strain evidence="3 4">KUDC3025</strain>
    </source>
</reference>
<name>A0ABX6GP14_9GAMM</name>
<gene>
    <name evidence="3" type="ORF">FO014_14080</name>
</gene>